<dbReference type="RefSeq" id="WP_204004326.1">
    <property type="nucleotide sequence ID" value="NZ_BOPG01000051.1"/>
</dbReference>
<dbReference type="InterPro" id="IPR036366">
    <property type="entry name" value="PGBDSf"/>
</dbReference>
<dbReference type="Gene3D" id="1.10.101.10">
    <property type="entry name" value="PGBD-like superfamily/PGBD"/>
    <property type="match status" value="1"/>
</dbReference>
<evidence type="ECO:0000259" key="2">
    <source>
        <dbReference type="Pfam" id="PF01471"/>
    </source>
</evidence>
<dbReference type="InterPro" id="IPR002477">
    <property type="entry name" value="Peptidoglycan-bd-like"/>
</dbReference>
<organism evidence="3 4">
    <name type="scientific">Virgisporangium aurantiacum</name>
    <dbReference type="NCBI Taxonomy" id="175570"/>
    <lineage>
        <taxon>Bacteria</taxon>
        <taxon>Bacillati</taxon>
        <taxon>Actinomycetota</taxon>
        <taxon>Actinomycetes</taxon>
        <taxon>Micromonosporales</taxon>
        <taxon>Micromonosporaceae</taxon>
        <taxon>Virgisporangium</taxon>
    </lineage>
</organism>
<dbReference type="SUPFAM" id="SSF47090">
    <property type="entry name" value="PGBD-like"/>
    <property type="match status" value="1"/>
</dbReference>
<dbReference type="PANTHER" id="PTHR30469">
    <property type="entry name" value="MULTIDRUG RESISTANCE PROTEIN MDTA"/>
    <property type="match status" value="1"/>
</dbReference>
<keyword evidence="4" id="KW-1185">Reference proteome</keyword>
<dbReference type="InterPro" id="IPR036365">
    <property type="entry name" value="PGBD-like_sf"/>
</dbReference>
<protein>
    <recommendedName>
        <fullName evidence="2">Peptidoglycan binding-like domain-containing protein</fullName>
    </recommendedName>
</protein>
<dbReference type="EMBL" id="BOPG01000051">
    <property type="protein sequence ID" value="GIJ60273.1"/>
    <property type="molecule type" value="Genomic_DNA"/>
</dbReference>
<reference evidence="3" key="1">
    <citation type="submission" date="2021-01" db="EMBL/GenBank/DDBJ databases">
        <title>Whole genome shotgun sequence of Virgisporangium aurantiacum NBRC 16421.</title>
        <authorList>
            <person name="Komaki H."/>
            <person name="Tamura T."/>
        </authorList>
    </citation>
    <scope>NUCLEOTIDE SEQUENCE</scope>
    <source>
        <strain evidence="3">NBRC 16421</strain>
    </source>
</reference>
<feature type="chain" id="PRO_5039087729" description="Peptidoglycan binding-like domain-containing protein" evidence="1">
    <location>
        <begin position="25"/>
        <end position="448"/>
    </location>
</feature>
<dbReference type="GO" id="GO:0015562">
    <property type="term" value="F:efflux transmembrane transporter activity"/>
    <property type="evidence" value="ECO:0007669"/>
    <property type="project" value="TreeGrafter"/>
</dbReference>
<accession>A0A8J3ZCE9</accession>
<dbReference type="Gene3D" id="2.40.420.20">
    <property type="match status" value="1"/>
</dbReference>
<evidence type="ECO:0000256" key="1">
    <source>
        <dbReference type="SAM" id="SignalP"/>
    </source>
</evidence>
<dbReference type="AlphaFoldDB" id="A0A8J3ZCE9"/>
<evidence type="ECO:0000313" key="4">
    <source>
        <dbReference type="Proteomes" id="UP000612585"/>
    </source>
</evidence>
<feature type="domain" description="Peptidoglycan binding-like" evidence="2">
    <location>
        <begin position="135"/>
        <end position="170"/>
    </location>
</feature>
<dbReference type="PANTHER" id="PTHR30469:SF15">
    <property type="entry name" value="HLYD FAMILY OF SECRETION PROTEINS"/>
    <property type="match status" value="1"/>
</dbReference>
<feature type="signal peptide" evidence="1">
    <location>
        <begin position="1"/>
        <end position="24"/>
    </location>
</feature>
<dbReference type="GO" id="GO:1990281">
    <property type="term" value="C:efflux pump complex"/>
    <property type="evidence" value="ECO:0007669"/>
    <property type="project" value="TreeGrafter"/>
</dbReference>
<evidence type="ECO:0000313" key="3">
    <source>
        <dbReference type="EMBL" id="GIJ60273.1"/>
    </source>
</evidence>
<sequence>MPDVRGRRRAVVAAVLGSTLLSTAGLIGSTAVKSPAQIAAETRPPDPSVLTAPVERRVLTQTVTARGTVAASATVEVTPVAAAAGTGAQVVTAVRVARGATVEPGDVLLEVSGRPLIALPGTVPAYRDLRPGAAGDDVRQLQEALRTLGHYAGGDRAGRFGPATKAAVRKLYAAVGHEAADTGGPGGVADQEALFAAQDAVDVAQRAVDTMVRRIAEGHPEPSTAGAGEEPLSVQLAYLRKTLTRAQQAYADLVARTGPMMPLAELVFLPSFPARVSQFSAAVGDQVKAPLITLSAGALRVTARLRPDQAPVLKPGLRVEIAGEGIAAAATGTVTAVGGVTTDAPAESQGQAAPATPYLPVVVTPAGPLDAQWAGRDVRLVIVAAQTAGEVLVVPLSAVSSAADGTTSVSTVDGARIPVTPGLSGDGFVEVVPREGGLEPGDRVVVGR</sequence>
<keyword evidence="1" id="KW-0732">Signal</keyword>
<gene>
    <name evidence="3" type="ORF">Vau01_077890</name>
</gene>
<dbReference type="Proteomes" id="UP000612585">
    <property type="component" value="Unassembled WGS sequence"/>
</dbReference>
<proteinExistence type="predicted"/>
<comment type="caution">
    <text evidence="3">The sequence shown here is derived from an EMBL/GenBank/DDBJ whole genome shotgun (WGS) entry which is preliminary data.</text>
</comment>
<name>A0A8J3ZCE9_9ACTN</name>
<dbReference type="Pfam" id="PF01471">
    <property type="entry name" value="PG_binding_1"/>
    <property type="match status" value="1"/>
</dbReference>